<comment type="caution">
    <text evidence="2">The sequence shown here is derived from an EMBL/GenBank/DDBJ whole genome shotgun (WGS) entry which is preliminary data.</text>
</comment>
<protein>
    <submittedName>
        <fullName evidence="2">Uncharacterized protein</fullName>
    </submittedName>
</protein>
<organism evidence="2 3">
    <name type="scientific">Aestuariispira insulae</name>
    <dbReference type="NCBI Taxonomy" id="1461337"/>
    <lineage>
        <taxon>Bacteria</taxon>
        <taxon>Pseudomonadati</taxon>
        <taxon>Pseudomonadota</taxon>
        <taxon>Alphaproteobacteria</taxon>
        <taxon>Rhodospirillales</taxon>
        <taxon>Kiloniellaceae</taxon>
        <taxon>Aestuariispira</taxon>
    </lineage>
</organism>
<dbReference type="AlphaFoldDB" id="A0A3D9H5A0"/>
<gene>
    <name evidence="2" type="ORF">DFP90_11447</name>
</gene>
<feature type="signal peptide" evidence="1">
    <location>
        <begin position="1"/>
        <end position="18"/>
    </location>
</feature>
<dbReference type="EMBL" id="QRDW01000014">
    <property type="protein sequence ID" value="RED44685.1"/>
    <property type="molecule type" value="Genomic_DNA"/>
</dbReference>
<reference evidence="2 3" key="1">
    <citation type="submission" date="2018-07" db="EMBL/GenBank/DDBJ databases">
        <title>Genomic Encyclopedia of Type Strains, Phase III (KMG-III): the genomes of soil and plant-associated and newly described type strains.</title>
        <authorList>
            <person name="Whitman W."/>
        </authorList>
    </citation>
    <scope>NUCLEOTIDE SEQUENCE [LARGE SCALE GENOMIC DNA]</scope>
    <source>
        <strain evidence="2 3">CECT 8488</strain>
    </source>
</reference>
<feature type="chain" id="PRO_5017653653" evidence="1">
    <location>
        <begin position="19"/>
        <end position="142"/>
    </location>
</feature>
<accession>A0A3D9H5A0</accession>
<proteinExistence type="predicted"/>
<keyword evidence="1" id="KW-0732">Signal</keyword>
<evidence type="ECO:0000313" key="3">
    <source>
        <dbReference type="Proteomes" id="UP000256845"/>
    </source>
</evidence>
<dbReference type="RefSeq" id="WP_147301076.1">
    <property type="nucleotide sequence ID" value="NZ_QRDW01000014.1"/>
</dbReference>
<name>A0A3D9H5A0_9PROT</name>
<keyword evidence="3" id="KW-1185">Reference proteome</keyword>
<dbReference type="Proteomes" id="UP000256845">
    <property type="component" value="Unassembled WGS sequence"/>
</dbReference>
<sequence length="142" mass="15398">MLFSALAMLSLTACTAMLVDSMVQVPNYPKQAAVAHEKLGNCIVTGLRDVAIPDLLGPNKIYDEATGESFGPVYVIRPNFNIVHVGPFGATSASRSNPWQMSLTALEGGQTEINVKSNYNKLHDIYEAPLEDLDRLINECSA</sequence>
<evidence type="ECO:0000313" key="2">
    <source>
        <dbReference type="EMBL" id="RED44685.1"/>
    </source>
</evidence>
<evidence type="ECO:0000256" key="1">
    <source>
        <dbReference type="SAM" id="SignalP"/>
    </source>
</evidence>